<dbReference type="RefSeq" id="XP_017991005.1">
    <property type="nucleotide sequence ID" value="XM_018134617.1"/>
</dbReference>
<dbReference type="Gene3D" id="4.10.1060.10">
    <property type="entry name" value="Zinc finger, RanBP2-type"/>
    <property type="match status" value="1"/>
</dbReference>
<dbReference type="GO" id="GO:0043328">
    <property type="term" value="P:protein transport to vacuole involved in ubiquitin-dependent protein catabolic process via the multivesicular body sorting pathway"/>
    <property type="evidence" value="ECO:0007669"/>
    <property type="project" value="UniProtKB-UniRule"/>
</dbReference>
<accession>A0A0M9VNH9</accession>
<evidence type="ECO:0000313" key="9">
    <source>
        <dbReference type="EMBL" id="KOS13373.1"/>
    </source>
</evidence>
<dbReference type="GeneID" id="28726492"/>
<dbReference type="EMBL" id="LGAV01000006">
    <property type="protein sequence ID" value="KOS13373.1"/>
    <property type="molecule type" value="Genomic_DNA"/>
</dbReference>
<dbReference type="OrthoDB" id="271448at2759"/>
<dbReference type="VEuPathDB" id="FungiDB:Malapachy_0084"/>
<dbReference type="PANTHER" id="PTHR13128:SF12">
    <property type="entry name" value="VACUOLAR PROTEIN-SORTING-ASSOCIATED PROTEIN 36"/>
    <property type="match status" value="1"/>
</dbReference>
<dbReference type="GO" id="GO:0031902">
    <property type="term" value="C:late endosome membrane"/>
    <property type="evidence" value="ECO:0007669"/>
    <property type="project" value="UniProtKB-UniRule"/>
</dbReference>
<gene>
    <name evidence="9" type="ORF">Malapachy_0084</name>
</gene>
<dbReference type="InterPro" id="IPR037855">
    <property type="entry name" value="Vps36"/>
</dbReference>
<dbReference type="GO" id="GO:0000814">
    <property type="term" value="C:ESCRT II complex"/>
    <property type="evidence" value="ECO:0007669"/>
    <property type="project" value="UniProtKB-UniRule"/>
</dbReference>
<dbReference type="Pfam" id="PF04157">
    <property type="entry name" value="EAP30"/>
    <property type="match status" value="1"/>
</dbReference>
<keyword evidence="7" id="KW-0963">Cytoplasm</keyword>
<sequence length="419" mass="45622">MEAWDAWALEAMPRASELAQGESIITTQAGVGLYDGDAKVAQRNAGTLILTTHRLGYLDTKAPQAHSAYVRLALIRQTEHYSGFLRSSPKVVLTCQLEERVPWTCHVCGTFHTVAALDGRCTKCGVTASSPSPTERTCRACTYRNSASASRCDICGTSLQPASKRVVCKLSFRQGGDNPFYACLRDTLQQKAWTKTVERAAPGLMLVDAAKGMTPVPTPPTDALADLEALMRRARQMVDLAASLRTQLERRERAMAEAGRTDDNEEASMLQSALVQLGLAAPAVTPDMVRNEREYHKELACELGSVLLGQQGLLGPGCVVRDGRIPSTTYSDTGRGILPLDEVWGLWNRARGVALVSPKTMRAATVFLPQVTWPRVDVRTLPSGLMVLHTPRFASEAFEARVLAYLDAVQPEGRSTADH</sequence>
<dbReference type="Gene3D" id="6.10.140.260">
    <property type="match status" value="1"/>
</dbReference>
<comment type="similarity">
    <text evidence="1 7">Belongs to the VPS36 family.</text>
</comment>
<dbReference type="Pfam" id="PF11605">
    <property type="entry name" value="Vps36_ESCRT-II"/>
    <property type="match status" value="1"/>
</dbReference>
<evidence type="ECO:0000256" key="6">
    <source>
        <dbReference type="ARBA" id="ARBA00022927"/>
    </source>
</evidence>
<evidence type="ECO:0000256" key="7">
    <source>
        <dbReference type="RuleBase" id="RU367095"/>
    </source>
</evidence>
<dbReference type="STRING" id="77020.A0A0M9VNH9"/>
<dbReference type="InterPro" id="IPR021648">
    <property type="entry name" value="GLUE_dom"/>
</dbReference>
<proteinExistence type="inferred from homology"/>
<feature type="domain" description="GLUE N-terminal" evidence="8">
    <location>
        <begin position="9"/>
        <end position="200"/>
    </location>
</feature>
<keyword evidence="10" id="KW-1185">Reference proteome</keyword>
<dbReference type="InterPro" id="IPR036388">
    <property type="entry name" value="WH-like_DNA-bd_sf"/>
</dbReference>
<keyword evidence="7" id="KW-0967">Endosome</keyword>
<evidence type="ECO:0000256" key="2">
    <source>
        <dbReference type="ARBA" id="ARBA00022448"/>
    </source>
</evidence>
<dbReference type="PANTHER" id="PTHR13128">
    <property type="entry name" value="VACUOLAR PROTEIN-SORTING-ASSOCIATED PROTEIN 36"/>
    <property type="match status" value="1"/>
</dbReference>
<dbReference type="InterPro" id="IPR001876">
    <property type="entry name" value="Znf_RanBP2"/>
</dbReference>
<dbReference type="PROSITE" id="PS51495">
    <property type="entry name" value="GLUE"/>
    <property type="match status" value="1"/>
</dbReference>
<evidence type="ECO:0000313" key="10">
    <source>
        <dbReference type="Proteomes" id="UP000037751"/>
    </source>
</evidence>
<dbReference type="GO" id="GO:0043130">
    <property type="term" value="F:ubiquitin binding"/>
    <property type="evidence" value="ECO:0007669"/>
    <property type="project" value="UniProtKB-UniRule"/>
</dbReference>
<keyword evidence="3" id="KW-0479">Metal-binding</keyword>
<comment type="function">
    <text evidence="7">Component of the ESCRT-II complex (endosomal sorting complex required for transport II), which is required for multivesicular body (MVB) formation and sorting of endosomal cargo proteins into MVBs.</text>
</comment>
<keyword evidence="5" id="KW-0862">Zinc</keyword>
<dbReference type="Proteomes" id="UP000037751">
    <property type="component" value="Unassembled WGS sequence"/>
</dbReference>
<dbReference type="InterPro" id="IPR011993">
    <property type="entry name" value="PH-like_dom_sf"/>
</dbReference>
<dbReference type="AlphaFoldDB" id="A0A0M9VNH9"/>
<dbReference type="Gene3D" id="2.30.29.30">
    <property type="entry name" value="Pleckstrin-homology domain (PH domain)/Phosphotyrosine-binding domain (PTB)"/>
    <property type="match status" value="1"/>
</dbReference>
<keyword evidence="2 7" id="KW-0813">Transport</keyword>
<comment type="subcellular location">
    <subcellularLocation>
        <location evidence="7">Cytoplasm</location>
    </subcellularLocation>
    <subcellularLocation>
        <location evidence="7">Endosome</location>
    </subcellularLocation>
</comment>
<dbReference type="SMART" id="SM00547">
    <property type="entry name" value="ZnF_RBZ"/>
    <property type="match status" value="2"/>
</dbReference>
<dbReference type="InterPro" id="IPR040608">
    <property type="entry name" value="Snf8/Vps36"/>
</dbReference>
<dbReference type="GO" id="GO:0008270">
    <property type="term" value="F:zinc ion binding"/>
    <property type="evidence" value="ECO:0007669"/>
    <property type="project" value="UniProtKB-KW"/>
</dbReference>
<evidence type="ECO:0000256" key="1">
    <source>
        <dbReference type="ARBA" id="ARBA00009697"/>
    </source>
</evidence>
<dbReference type="InterPro" id="IPR036390">
    <property type="entry name" value="WH_DNA-bd_sf"/>
</dbReference>
<dbReference type="SUPFAM" id="SSF50729">
    <property type="entry name" value="PH domain-like"/>
    <property type="match status" value="1"/>
</dbReference>
<dbReference type="SUPFAM" id="SSF46785">
    <property type="entry name" value="Winged helix' DNA-binding domain"/>
    <property type="match status" value="1"/>
</dbReference>
<dbReference type="GO" id="GO:0032266">
    <property type="term" value="F:phosphatidylinositol-3-phosphate binding"/>
    <property type="evidence" value="ECO:0007669"/>
    <property type="project" value="UniProtKB-UniRule"/>
</dbReference>
<evidence type="ECO:0000256" key="4">
    <source>
        <dbReference type="ARBA" id="ARBA00022771"/>
    </source>
</evidence>
<keyword evidence="6 7" id="KW-0653">Protein transport</keyword>
<comment type="subunit">
    <text evidence="7">Component of the endosomal sorting complex required for transport II (ESCRT-II).</text>
</comment>
<protein>
    <recommendedName>
        <fullName evidence="7">Vacuolar protein-sorting-associated protein 36</fullName>
    </recommendedName>
    <alternativeName>
        <fullName evidence="7">ESCRT-II complex subunit VPS36</fullName>
    </alternativeName>
</protein>
<organism evidence="9 10">
    <name type="scientific">Malassezia pachydermatis</name>
    <dbReference type="NCBI Taxonomy" id="77020"/>
    <lineage>
        <taxon>Eukaryota</taxon>
        <taxon>Fungi</taxon>
        <taxon>Dikarya</taxon>
        <taxon>Basidiomycota</taxon>
        <taxon>Ustilaginomycotina</taxon>
        <taxon>Malasseziomycetes</taxon>
        <taxon>Malasseziales</taxon>
        <taxon>Malasseziaceae</taxon>
        <taxon>Malassezia</taxon>
    </lineage>
</organism>
<dbReference type="Gene3D" id="1.10.10.10">
    <property type="entry name" value="Winged helix-like DNA-binding domain superfamily/Winged helix DNA-binding domain"/>
    <property type="match status" value="1"/>
</dbReference>
<evidence type="ECO:0000256" key="5">
    <source>
        <dbReference type="ARBA" id="ARBA00022833"/>
    </source>
</evidence>
<name>A0A0M9VNH9_9BASI</name>
<reference evidence="9 10" key="1">
    <citation type="submission" date="2015-07" db="EMBL/GenBank/DDBJ databases">
        <title>Draft Genome Sequence of Malassezia furfur CBS1878 and Malassezia pachydermatis CBS1879.</title>
        <authorList>
            <person name="Triana S."/>
            <person name="Ohm R."/>
            <person name="Gonzalez A."/>
            <person name="DeCock H."/>
            <person name="Restrepo S."/>
            <person name="Celis A."/>
        </authorList>
    </citation>
    <scope>NUCLEOTIDE SEQUENCE [LARGE SCALE GENOMIC DNA]</scope>
    <source>
        <strain evidence="9 10">CBS 1879</strain>
    </source>
</reference>
<evidence type="ECO:0000256" key="3">
    <source>
        <dbReference type="ARBA" id="ARBA00022723"/>
    </source>
</evidence>
<evidence type="ECO:0000259" key="8">
    <source>
        <dbReference type="PROSITE" id="PS51495"/>
    </source>
</evidence>
<comment type="caution">
    <text evidence="9">The sequence shown here is derived from an EMBL/GenBank/DDBJ whole genome shotgun (WGS) entry which is preliminary data.</text>
</comment>
<keyword evidence="4" id="KW-0863">Zinc-finger</keyword>